<dbReference type="Proteomes" id="UP000886005">
    <property type="component" value="Unassembled WGS sequence"/>
</dbReference>
<evidence type="ECO:0000259" key="1">
    <source>
        <dbReference type="Pfam" id="PF09699"/>
    </source>
</evidence>
<organism evidence="2">
    <name type="scientific">Caldithrix abyssi</name>
    <dbReference type="NCBI Taxonomy" id="187145"/>
    <lineage>
        <taxon>Bacteria</taxon>
        <taxon>Pseudomonadati</taxon>
        <taxon>Calditrichota</taxon>
        <taxon>Calditrichia</taxon>
        <taxon>Calditrichales</taxon>
        <taxon>Calditrichaceae</taxon>
        <taxon>Caldithrix</taxon>
    </lineage>
</organism>
<sequence length="211" mass="22740">MPVYLTYFSVLVLLLPGLNRPLLAQNFKGSMHDFQAMGNKLFESDKPCLVCHPPHRSSSAGETLPIWSSKAVKDTFTVYGSAGPAEQPGLPLGSSKLCLSCHDGTLALDSWGGRVNTVPFLNAGFEDRKNGLKNDHPISVKYTSTNAMRTGELNDPFISNSGLGNTIETDMLTNGTLQCSSCHDVHNGMGAGKLLVKTNKNSNLCLTCHKK</sequence>
<dbReference type="InterPro" id="IPR010177">
    <property type="entry name" value="Paired_CXXCH_1"/>
</dbReference>
<protein>
    <submittedName>
        <fullName evidence="2">Cytochrome C</fullName>
    </submittedName>
</protein>
<evidence type="ECO:0000313" key="2">
    <source>
        <dbReference type="EMBL" id="HED10903.1"/>
    </source>
</evidence>
<dbReference type="AlphaFoldDB" id="A0A7V1PUM0"/>
<dbReference type="EMBL" id="DRLD01000260">
    <property type="protein sequence ID" value="HED10903.1"/>
    <property type="molecule type" value="Genomic_DNA"/>
</dbReference>
<dbReference type="InterPro" id="IPR036280">
    <property type="entry name" value="Multihaem_cyt_sf"/>
</dbReference>
<comment type="caution">
    <text evidence="2">The sequence shown here is derived from an EMBL/GenBank/DDBJ whole genome shotgun (WGS) entry which is preliminary data.</text>
</comment>
<dbReference type="SUPFAM" id="SSF48695">
    <property type="entry name" value="Multiheme cytochromes"/>
    <property type="match status" value="1"/>
</dbReference>
<reference evidence="2" key="1">
    <citation type="journal article" date="2020" name="mSystems">
        <title>Genome- and Community-Level Interaction Insights into Carbon Utilization and Element Cycling Functions of Hydrothermarchaeota in Hydrothermal Sediment.</title>
        <authorList>
            <person name="Zhou Z."/>
            <person name="Liu Y."/>
            <person name="Xu W."/>
            <person name="Pan J."/>
            <person name="Luo Z.H."/>
            <person name="Li M."/>
        </authorList>
    </citation>
    <scope>NUCLEOTIDE SEQUENCE [LARGE SCALE GENOMIC DNA]</scope>
    <source>
        <strain evidence="2">HyVt-456</strain>
    </source>
</reference>
<name>A0A7V1PUM0_CALAY</name>
<feature type="domain" description="Doubled CXXCH motif" evidence="1">
    <location>
        <begin position="178"/>
        <end position="211"/>
    </location>
</feature>
<gene>
    <name evidence="2" type="ORF">ENJ10_09465</name>
</gene>
<dbReference type="Pfam" id="PF09699">
    <property type="entry name" value="Paired_CXXCH_1"/>
    <property type="match status" value="1"/>
</dbReference>
<accession>A0A7V1PUM0</accession>
<proteinExistence type="predicted"/>